<feature type="transmembrane region" description="Helical" evidence="10">
    <location>
        <begin position="204"/>
        <end position="223"/>
    </location>
</feature>
<organism evidence="12 13">
    <name type="scientific">Musa troglodytarum</name>
    <name type="common">fe'i banana</name>
    <dbReference type="NCBI Taxonomy" id="320322"/>
    <lineage>
        <taxon>Eukaryota</taxon>
        <taxon>Viridiplantae</taxon>
        <taxon>Streptophyta</taxon>
        <taxon>Embryophyta</taxon>
        <taxon>Tracheophyta</taxon>
        <taxon>Spermatophyta</taxon>
        <taxon>Magnoliopsida</taxon>
        <taxon>Liliopsida</taxon>
        <taxon>Zingiberales</taxon>
        <taxon>Musaceae</taxon>
        <taxon>Musa</taxon>
    </lineage>
</organism>
<keyword evidence="5 10" id="KW-1133">Transmembrane helix</keyword>
<feature type="transmembrane region" description="Helical" evidence="10">
    <location>
        <begin position="168"/>
        <end position="192"/>
    </location>
</feature>
<evidence type="ECO:0000313" key="12">
    <source>
        <dbReference type="EMBL" id="URE40944.1"/>
    </source>
</evidence>
<sequence>MAFVFSHKEYVLFLNISFLFLLLFVLAAHLGSSPQRGLHLASLHHPLRQDDCDGLRRITDHGALCSYLETHEKACEPRGFVDYLRIFYCTCGGHPLLGYALLVLWLLVLFYLLGNTASHYFCSSLEGLSAVLRLPPTIAGVTLLSLGNGAPDVFSSIVSFAASGVGDVGLSSVLGGAFFVSSVVVGIISISVDSRSVAIDRSSFIRDLCFFLLVLSFLLVILIVGRIGIWGSMVFMSLYVAYVVLVWTGHYSKEKQSELDVPILDGLAVGEDVREGVRSNSNSRVSYCVGWFLYLLEMPLYLPRRLTIPDVSKERWSKPFAVASVSLSPLFLATLWISQSGEVGTAERMTIYLIASSVGIVLGIIAMETTEKSAPPETCLMPWLAGGFLMSLVWSYIIAGELVALLVAIGDIAGISPLVLGFTVLAWGNSLGDLIANTALAVNGGGDGVQIAISGCYAGPVFNTLVGLGLSLVLASVASHPSAIAVPRHRTIFETLGFLVGGLLWALLMLPRRGMKPDKVVGMGLLAIYLTFLCSRLSESLGLMKLGIPFGV</sequence>
<evidence type="ECO:0000256" key="8">
    <source>
        <dbReference type="ARBA" id="ARBA00023201"/>
    </source>
</evidence>
<evidence type="ECO:0000256" key="4">
    <source>
        <dbReference type="ARBA" id="ARBA00022692"/>
    </source>
</evidence>
<dbReference type="Pfam" id="PF01699">
    <property type="entry name" value="Na_Ca_ex"/>
    <property type="match status" value="2"/>
</dbReference>
<name>A0A9E7I2W0_9LILI</name>
<feature type="transmembrane region" description="Helical" evidence="10">
    <location>
        <begin position="349"/>
        <end position="367"/>
    </location>
</feature>
<dbReference type="EMBL" id="CP097510">
    <property type="protein sequence ID" value="URE40944.1"/>
    <property type="molecule type" value="Genomic_DNA"/>
</dbReference>
<keyword evidence="7 10" id="KW-0472">Membrane</keyword>
<evidence type="ECO:0000256" key="6">
    <source>
        <dbReference type="ARBA" id="ARBA00023053"/>
    </source>
</evidence>
<evidence type="ECO:0000256" key="10">
    <source>
        <dbReference type="SAM" id="Phobius"/>
    </source>
</evidence>
<feature type="transmembrane region" description="Helical" evidence="10">
    <location>
        <begin position="12"/>
        <end position="30"/>
    </location>
</feature>
<keyword evidence="13" id="KW-1185">Reference proteome</keyword>
<protein>
    <submittedName>
        <fullName evidence="12">Calcium exchanger</fullName>
    </submittedName>
</protein>
<feature type="domain" description="Sodium/calcium exchanger membrane region" evidence="11">
    <location>
        <begin position="103"/>
        <end position="247"/>
    </location>
</feature>
<feature type="transmembrane region" description="Helical" evidence="10">
    <location>
        <begin position="229"/>
        <end position="247"/>
    </location>
</feature>
<feature type="domain" description="Sodium/calcium exchanger membrane region" evidence="11">
    <location>
        <begin position="384"/>
        <end position="534"/>
    </location>
</feature>
<dbReference type="PANTHER" id="PTHR12266">
    <property type="entry name" value="NA+/CA2+ K+ INDEPENDENT EXCHANGER"/>
    <property type="match status" value="1"/>
</dbReference>
<dbReference type="InterPro" id="IPR044880">
    <property type="entry name" value="NCX_ion-bd_dom_sf"/>
</dbReference>
<feature type="transmembrane region" description="Helical" evidence="10">
    <location>
        <begin position="461"/>
        <end position="479"/>
    </location>
</feature>
<evidence type="ECO:0000256" key="5">
    <source>
        <dbReference type="ARBA" id="ARBA00022989"/>
    </source>
</evidence>
<dbReference type="GO" id="GO:0015297">
    <property type="term" value="F:antiporter activity"/>
    <property type="evidence" value="ECO:0007669"/>
    <property type="project" value="UniProtKB-KW"/>
</dbReference>
<dbReference type="Proteomes" id="UP001055439">
    <property type="component" value="Chromosome 8"/>
</dbReference>
<feature type="transmembrane region" description="Helical" evidence="10">
    <location>
        <begin position="320"/>
        <end position="337"/>
    </location>
</feature>
<keyword evidence="2" id="KW-0813">Transport</keyword>
<proteinExistence type="inferred from homology"/>
<dbReference type="GO" id="GO:0016020">
    <property type="term" value="C:membrane"/>
    <property type="evidence" value="ECO:0007669"/>
    <property type="project" value="UniProtKB-SubCell"/>
</dbReference>
<comment type="similarity">
    <text evidence="9">Belongs to the Ca(2+):cation antiporter (CaCA) (TC 2.A.19) family. Cation/calcium exchanger (CCX) subfamily.</text>
</comment>
<evidence type="ECO:0000256" key="9">
    <source>
        <dbReference type="ARBA" id="ARBA00038187"/>
    </source>
</evidence>
<feature type="transmembrane region" description="Helical" evidence="10">
    <location>
        <begin position="403"/>
        <end position="427"/>
    </location>
</feature>
<feature type="transmembrane region" description="Helical" evidence="10">
    <location>
        <begin position="520"/>
        <end position="538"/>
    </location>
</feature>
<keyword evidence="3" id="KW-0050">Antiport</keyword>
<feature type="transmembrane region" description="Helical" evidence="10">
    <location>
        <begin position="491"/>
        <end position="508"/>
    </location>
</feature>
<evidence type="ECO:0000256" key="2">
    <source>
        <dbReference type="ARBA" id="ARBA00022448"/>
    </source>
</evidence>
<dbReference type="InterPro" id="IPR051359">
    <property type="entry name" value="CaCA_antiporter"/>
</dbReference>
<dbReference type="InterPro" id="IPR004837">
    <property type="entry name" value="NaCa_Exmemb"/>
</dbReference>
<dbReference type="Gene3D" id="1.20.1420.30">
    <property type="entry name" value="NCX, central ion-binding region"/>
    <property type="match status" value="2"/>
</dbReference>
<keyword evidence="4 10" id="KW-0812">Transmembrane</keyword>
<reference evidence="12" key="1">
    <citation type="submission" date="2022-05" db="EMBL/GenBank/DDBJ databases">
        <title>The Musa troglodytarum L. genome provides insights into the mechanism of non-climacteric behaviour and enrichment of carotenoids.</title>
        <authorList>
            <person name="Wang J."/>
        </authorList>
    </citation>
    <scope>NUCLEOTIDE SEQUENCE</scope>
    <source>
        <tissue evidence="12">Leaf</tissue>
    </source>
</reference>
<gene>
    <name evidence="12" type="ORF">MUK42_06529</name>
</gene>
<evidence type="ECO:0000256" key="1">
    <source>
        <dbReference type="ARBA" id="ARBA00004141"/>
    </source>
</evidence>
<keyword evidence="8" id="KW-0406">Ion transport</keyword>
<keyword evidence="8" id="KW-0739">Sodium transport</keyword>
<dbReference type="PANTHER" id="PTHR12266:SF36">
    <property type="entry name" value="OS10G0436900 PROTEIN"/>
    <property type="match status" value="1"/>
</dbReference>
<accession>A0A9E7I2W0</accession>
<feature type="transmembrane region" description="Helical" evidence="10">
    <location>
        <begin position="96"/>
        <end position="113"/>
    </location>
</feature>
<dbReference type="AlphaFoldDB" id="A0A9E7I2W0"/>
<evidence type="ECO:0000259" key="11">
    <source>
        <dbReference type="Pfam" id="PF01699"/>
    </source>
</evidence>
<dbReference type="GO" id="GO:0006814">
    <property type="term" value="P:sodium ion transport"/>
    <property type="evidence" value="ECO:0007669"/>
    <property type="project" value="UniProtKB-KW"/>
</dbReference>
<keyword evidence="6" id="KW-0915">Sodium</keyword>
<evidence type="ECO:0000256" key="7">
    <source>
        <dbReference type="ARBA" id="ARBA00023136"/>
    </source>
</evidence>
<dbReference type="GO" id="GO:0008324">
    <property type="term" value="F:monoatomic cation transmembrane transporter activity"/>
    <property type="evidence" value="ECO:0007669"/>
    <property type="project" value="TreeGrafter"/>
</dbReference>
<feature type="transmembrane region" description="Helical" evidence="10">
    <location>
        <begin position="379"/>
        <end position="397"/>
    </location>
</feature>
<dbReference type="OrthoDB" id="407410at2759"/>
<evidence type="ECO:0000313" key="13">
    <source>
        <dbReference type="Proteomes" id="UP001055439"/>
    </source>
</evidence>
<comment type="subcellular location">
    <subcellularLocation>
        <location evidence="1">Membrane</location>
        <topology evidence="1">Multi-pass membrane protein</topology>
    </subcellularLocation>
</comment>
<evidence type="ECO:0000256" key="3">
    <source>
        <dbReference type="ARBA" id="ARBA00022449"/>
    </source>
</evidence>